<dbReference type="GO" id="GO:0006015">
    <property type="term" value="P:5-phosphoribose 1-diphosphate biosynthetic process"/>
    <property type="evidence" value="ECO:0007669"/>
    <property type="project" value="UniProtKB-UniRule"/>
</dbReference>
<comment type="similarity">
    <text evidence="6">Belongs to the ribose 1,5-bisphosphokinase family.</text>
</comment>
<dbReference type="InterPro" id="IPR008145">
    <property type="entry name" value="GK/Ca_channel_bsu"/>
</dbReference>
<comment type="function">
    <text evidence="6">Catalyzes the phosphorylation of ribose 1,5-bisphosphate to 5-phospho-D-ribosyl alpha-1-diphosphate (PRPP).</text>
</comment>
<evidence type="ECO:0000259" key="7">
    <source>
        <dbReference type="PROSITE" id="PS50052"/>
    </source>
</evidence>
<dbReference type="HAMAP" id="MF_00836">
    <property type="entry name" value="PhnN"/>
    <property type="match status" value="1"/>
</dbReference>
<organism evidence="8 9">
    <name type="scientific">Candidatus Raskinella chloraquaticus</name>
    <dbReference type="NCBI Taxonomy" id="1951219"/>
    <lineage>
        <taxon>Bacteria</taxon>
        <taxon>Pseudomonadati</taxon>
        <taxon>Pseudomonadota</taxon>
        <taxon>Alphaproteobacteria</taxon>
        <taxon>Hyphomicrobiales</taxon>
        <taxon>Phreatobacteraceae</taxon>
        <taxon>Candidatus Raskinella</taxon>
    </lineage>
</organism>
<dbReference type="RefSeq" id="WP_376801572.1">
    <property type="nucleotide sequence ID" value="NZ_DBNB01000022.1"/>
</dbReference>
<dbReference type="UniPathway" id="UPA00087">
    <property type="reaction ID" value="UER00175"/>
</dbReference>
<dbReference type="SMART" id="SM00072">
    <property type="entry name" value="GuKc"/>
    <property type="match status" value="1"/>
</dbReference>
<dbReference type="STRING" id="1827387.A4S15_12245"/>
<dbReference type="EMBL" id="LWDL01000021">
    <property type="protein sequence ID" value="OQW51196.1"/>
    <property type="molecule type" value="Genomic_DNA"/>
</dbReference>
<dbReference type="GO" id="GO:0019634">
    <property type="term" value="P:organic phosphonate metabolic process"/>
    <property type="evidence" value="ECO:0007669"/>
    <property type="project" value="UniProtKB-UniRule"/>
</dbReference>
<gene>
    <name evidence="6" type="primary">phnN</name>
    <name evidence="8" type="ORF">A4S15_12245</name>
</gene>
<evidence type="ECO:0000313" key="9">
    <source>
        <dbReference type="Proteomes" id="UP000192872"/>
    </source>
</evidence>
<dbReference type="AlphaFoldDB" id="A0A1W9HUR9"/>
<dbReference type="InterPro" id="IPR027417">
    <property type="entry name" value="P-loop_NTPase"/>
</dbReference>
<dbReference type="NCBIfam" id="TIGR02322">
    <property type="entry name" value="phosphon_PhnN"/>
    <property type="match status" value="1"/>
</dbReference>
<dbReference type="PANTHER" id="PTHR23117:SF8">
    <property type="entry name" value="RIBOSE 1,5-BISPHOSPHATE PHOSPHOKINASE PHNN"/>
    <property type="match status" value="1"/>
</dbReference>
<dbReference type="Gene3D" id="3.40.50.300">
    <property type="entry name" value="P-loop containing nucleotide triphosphate hydrolases"/>
    <property type="match status" value="1"/>
</dbReference>
<keyword evidence="4 6" id="KW-0547">Nucleotide-binding</keyword>
<keyword evidence="3 6" id="KW-0808">Transferase</keyword>
<name>A0A1W9HUR9_9HYPH</name>
<proteinExistence type="inferred from homology"/>
<dbReference type="GO" id="GO:0005829">
    <property type="term" value="C:cytosol"/>
    <property type="evidence" value="ECO:0007669"/>
    <property type="project" value="TreeGrafter"/>
</dbReference>
<reference evidence="8 9" key="1">
    <citation type="journal article" date="2017" name="Water Res.">
        <title>Comammox in drinking water systems.</title>
        <authorList>
            <person name="Wang Y."/>
            <person name="Ma L."/>
            <person name="Mao Y."/>
            <person name="Jiang X."/>
            <person name="Xia Y."/>
            <person name="Yu K."/>
            <person name="Li B."/>
            <person name="Zhang T."/>
        </authorList>
    </citation>
    <scope>NUCLEOTIDE SEQUENCE [LARGE SCALE GENOMIC DNA]</scope>
    <source>
        <strain evidence="8">SG_bin8</strain>
    </source>
</reference>
<dbReference type="Pfam" id="PF00625">
    <property type="entry name" value="Guanylate_kin"/>
    <property type="match status" value="1"/>
</dbReference>
<evidence type="ECO:0000256" key="3">
    <source>
        <dbReference type="ARBA" id="ARBA00022679"/>
    </source>
</evidence>
<dbReference type="EC" id="2.7.4.23" evidence="6"/>
<keyword evidence="5 6" id="KW-0067">ATP-binding</keyword>
<comment type="pathway">
    <text evidence="2 6">Metabolic intermediate biosynthesis; 5-phospho-alpha-D-ribose 1-diphosphate biosynthesis; 5-phospho-alpha-D-ribose 1-diphosphate from D-ribose 5-phosphate (route II): step 3/3.</text>
</comment>
<dbReference type="PROSITE" id="PS50052">
    <property type="entry name" value="GUANYLATE_KINASE_2"/>
    <property type="match status" value="1"/>
</dbReference>
<evidence type="ECO:0000256" key="6">
    <source>
        <dbReference type="HAMAP-Rule" id="MF_00836"/>
    </source>
</evidence>
<dbReference type="Proteomes" id="UP000192872">
    <property type="component" value="Unassembled WGS sequence"/>
</dbReference>
<dbReference type="GO" id="GO:0005524">
    <property type="term" value="F:ATP binding"/>
    <property type="evidence" value="ECO:0007669"/>
    <property type="project" value="UniProtKB-KW"/>
</dbReference>
<feature type="domain" description="Guanylate kinase-like" evidence="7">
    <location>
        <begin position="13"/>
        <end position="190"/>
    </location>
</feature>
<evidence type="ECO:0000256" key="5">
    <source>
        <dbReference type="ARBA" id="ARBA00022840"/>
    </source>
</evidence>
<comment type="catalytic activity">
    <reaction evidence="1 6">
        <text>alpha-D-ribose 1,5-bisphosphate + ATP = 5-phospho-alpha-D-ribose 1-diphosphate + ADP</text>
        <dbReference type="Rhea" id="RHEA:20109"/>
        <dbReference type="ChEBI" id="CHEBI:30616"/>
        <dbReference type="ChEBI" id="CHEBI:58017"/>
        <dbReference type="ChEBI" id="CHEBI:68688"/>
        <dbReference type="ChEBI" id="CHEBI:456216"/>
        <dbReference type="EC" id="2.7.4.23"/>
    </reaction>
</comment>
<dbReference type="InterPro" id="IPR008144">
    <property type="entry name" value="Guanylate_kin-like_dom"/>
</dbReference>
<feature type="binding site" evidence="6">
    <location>
        <begin position="20"/>
        <end position="27"/>
    </location>
    <ligand>
        <name>ATP</name>
        <dbReference type="ChEBI" id="CHEBI:30616"/>
    </ligand>
</feature>
<dbReference type="PANTHER" id="PTHR23117">
    <property type="entry name" value="GUANYLATE KINASE-RELATED"/>
    <property type="match status" value="1"/>
</dbReference>
<evidence type="ECO:0000313" key="8">
    <source>
        <dbReference type="EMBL" id="OQW51196.1"/>
    </source>
</evidence>
<accession>A0A1W9HUR9</accession>
<evidence type="ECO:0000256" key="2">
    <source>
        <dbReference type="ARBA" id="ARBA00005069"/>
    </source>
</evidence>
<evidence type="ECO:0000256" key="1">
    <source>
        <dbReference type="ARBA" id="ARBA00000373"/>
    </source>
</evidence>
<dbReference type="InterPro" id="IPR012699">
    <property type="entry name" value="PhnN"/>
</dbReference>
<dbReference type="SUPFAM" id="SSF52540">
    <property type="entry name" value="P-loop containing nucleoside triphosphate hydrolases"/>
    <property type="match status" value="1"/>
</dbReference>
<comment type="caution">
    <text evidence="8">The sequence shown here is derived from an EMBL/GenBank/DDBJ whole genome shotgun (WGS) entry which is preliminary data.</text>
</comment>
<sequence length="194" mass="20362">MNADRTASPPAFGKLILVVGPSGVGKDSLINAARRHFAGNPALLFPARHITRPPEAGGEVHAAISKDEFVARQAAGFYCLSWQAHGLGYGIPRADVLEAISLGKSVVVNVSRRIVPQAEALGVPVAVLHVTAQPETLARRLAARGRESAEDIAARLQRDAPLMTHTASVIEIANDADLAAGEAAFIAAVERLTL</sequence>
<protein>
    <recommendedName>
        <fullName evidence="6">Ribose 1,5-bisphosphate phosphokinase PhnN</fullName>
        <ecNumber evidence="6">2.7.4.23</ecNumber>
    </recommendedName>
    <alternativeName>
        <fullName evidence="6">Ribose 1,5-bisphosphokinase</fullName>
    </alternativeName>
</protein>
<evidence type="ECO:0000256" key="4">
    <source>
        <dbReference type="ARBA" id="ARBA00022741"/>
    </source>
</evidence>
<dbReference type="GO" id="GO:0033863">
    <property type="term" value="F:ribose 1,5-bisphosphate phosphokinase activity"/>
    <property type="evidence" value="ECO:0007669"/>
    <property type="project" value="UniProtKB-UniRule"/>
</dbReference>